<feature type="compositionally biased region" description="Low complexity" evidence="1">
    <location>
        <begin position="443"/>
        <end position="456"/>
    </location>
</feature>
<feature type="compositionally biased region" description="Polar residues" evidence="1">
    <location>
        <begin position="526"/>
        <end position="535"/>
    </location>
</feature>
<dbReference type="Proteomes" id="UP000747110">
    <property type="component" value="Unassembled WGS sequence"/>
</dbReference>
<evidence type="ECO:0000256" key="1">
    <source>
        <dbReference type="SAM" id="MobiDB-lite"/>
    </source>
</evidence>
<sequence length="541" mass="55995">MPQVAVNGASLRCGLTTPVPLRSLRLKVHCTASGESGDAERPSSSKGKSFSGERRRRGRPAHLRSPDDSPLRDGNRDRLMGLLTERAAKTLAYYLIETNHNVHHWVNRFIKEHPIPRDGNWDDVSGDTFLRTLLSMPIEEATPWGRDPVFHNTSASDVDPRSIAQRIMEIRAQLATEFIEDLKQVTEENKLLQLETLQASLLSTEDAIADGSAAARQAATSPGLGSGGGSPSASGTSTPGSAARGSRGADDVDPSRVKSRKGKKSVLPAQPTPSNWRMRLEVEAQVYGDLDGTPPAPAAPGGGGSGGIPDSVMTGIISPNYTPPAGQPLAATPSSPPPLPEAVVGDADVVAARPPSLHPEVAEMLPLIRSSPSALTPDIAQMLASLAVMSNGKLHPDIVDALQAAVNAGAKLHPEMAELLKLDSVATASAAPPPPTAPISQNSDLDSVGSGSGDVVPMAGAAGPSVMGPVSKAVAPLGQISKPPVSPAAAAAAATAAAAAPQGAESVQVVQSPQPRPTEDEEEENSITALQNDTCLHSDDE</sequence>
<feature type="compositionally biased region" description="Low complexity" evidence="1">
    <location>
        <begin position="231"/>
        <end position="246"/>
    </location>
</feature>
<dbReference type="AlphaFoldDB" id="A0A8J4GUN0"/>
<reference evidence="3" key="1">
    <citation type="journal article" date="2021" name="Proc. Natl. Acad. Sci. U.S.A.">
        <title>Three genomes in the algal genus Volvox reveal the fate of a haploid sex-determining region after a transition to homothallism.</title>
        <authorList>
            <person name="Yamamoto K."/>
            <person name="Hamaji T."/>
            <person name="Kawai-Toyooka H."/>
            <person name="Matsuzaki R."/>
            <person name="Takahashi F."/>
            <person name="Nishimura Y."/>
            <person name="Kawachi M."/>
            <person name="Noguchi H."/>
            <person name="Minakuchi Y."/>
            <person name="Umen J.G."/>
            <person name="Toyoda A."/>
            <person name="Nozaki H."/>
        </authorList>
    </citation>
    <scope>NUCLEOTIDE SEQUENCE</scope>
    <source>
        <strain evidence="3">NIES-3785</strain>
        <strain evidence="2">NIES-3786</strain>
    </source>
</reference>
<feature type="region of interest" description="Disordered" evidence="1">
    <location>
        <begin position="213"/>
        <end position="340"/>
    </location>
</feature>
<dbReference type="Proteomes" id="UP000722791">
    <property type="component" value="Unassembled WGS sequence"/>
</dbReference>
<proteinExistence type="predicted"/>
<feature type="compositionally biased region" description="Low complexity" evidence="1">
    <location>
        <begin position="488"/>
        <end position="500"/>
    </location>
</feature>
<protein>
    <submittedName>
        <fullName evidence="3">Uncharacterized protein</fullName>
    </submittedName>
</protein>
<evidence type="ECO:0000313" key="2">
    <source>
        <dbReference type="EMBL" id="GIL88708.1"/>
    </source>
</evidence>
<accession>A0A8J4GUN0</accession>
<organism evidence="3 4">
    <name type="scientific">Volvox reticuliferus</name>
    <dbReference type="NCBI Taxonomy" id="1737510"/>
    <lineage>
        <taxon>Eukaryota</taxon>
        <taxon>Viridiplantae</taxon>
        <taxon>Chlorophyta</taxon>
        <taxon>core chlorophytes</taxon>
        <taxon>Chlorophyceae</taxon>
        <taxon>CS clade</taxon>
        <taxon>Chlamydomonadales</taxon>
        <taxon>Volvocaceae</taxon>
        <taxon>Volvox</taxon>
    </lineage>
</organism>
<name>A0A8J4GUN0_9CHLO</name>
<feature type="region of interest" description="Disordered" evidence="1">
    <location>
        <begin position="483"/>
        <end position="541"/>
    </location>
</feature>
<evidence type="ECO:0000313" key="5">
    <source>
        <dbReference type="Proteomes" id="UP000747110"/>
    </source>
</evidence>
<feature type="region of interest" description="Disordered" evidence="1">
    <location>
        <begin position="429"/>
        <end position="456"/>
    </location>
</feature>
<feature type="region of interest" description="Disordered" evidence="1">
    <location>
        <begin position="33"/>
        <end position="76"/>
    </location>
</feature>
<dbReference type="EMBL" id="BNCP01000046">
    <property type="protein sequence ID" value="GIL88708.1"/>
    <property type="molecule type" value="Genomic_DNA"/>
</dbReference>
<comment type="caution">
    <text evidence="3">The sequence shown here is derived from an EMBL/GenBank/DDBJ whole genome shotgun (WGS) entry which is preliminary data.</text>
</comment>
<feature type="compositionally biased region" description="Basic and acidic residues" evidence="1">
    <location>
        <begin position="64"/>
        <end position="76"/>
    </location>
</feature>
<gene>
    <name evidence="2" type="ORF">Vretifemale_16619</name>
    <name evidence="3" type="ORF">Vretimale_17286</name>
</gene>
<evidence type="ECO:0000313" key="3">
    <source>
        <dbReference type="EMBL" id="GIM14270.1"/>
    </source>
</evidence>
<dbReference type="InterPro" id="IPR038052">
    <property type="entry name" value="Chaperonin_RbcX_sf"/>
</dbReference>
<dbReference type="OrthoDB" id="546456at2759"/>
<feature type="compositionally biased region" description="Basic and acidic residues" evidence="1">
    <location>
        <begin position="247"/>
        <end position="256"/>
    </location>
</feature>
<keyword evidence="5" id="KW-1185">Reference proteome</keyword>
<dbReference type="SUPFAM" id="SSF158615">
    <property type="entry name" value="RbcX-like"/>
    <property type="match status" value="1"/>
</dbReference>
<evidence type="ECO:0000313" key="4">
    <source>
        <dbReference type="Proteomes" id="UP000722791"/>
    </source>
</evidence>
<dbReference type="EMBL" id="BNCQ01000055">
    <property type="protein sequence ID" value="GIM14270.1"/>
    <property type="molecule type" value="Genomic_DNA"/>
</dbReference>
<dbReference type="Gene3D" id="1.10.1200.210">
    <property type="entry name" value="Chaperonin-like RbcX"/>
    <property type="match status" value="1"/>
</dbReference>